<dbReference type="EMBL" id="MN034933">
    <property type="protein sequence ID" value="QDH89637.1"/>
    <property type="molecule type" value="Genomic_RNA"/>
</dbReference>
<organism evidence="1">
    <name type="scientific">Leviviridae sp</name>
    <dbReference type="NCBI Taxonomy" id="2027243"/>
    <lineage>
        <taxon>Viruses</taxon>
        <taxon>Riboviria</taxon>
        <taxon>Orthornavirae</taxon>
        <taxon>Lenarviricota</taxon>
        <taxon>Leviviricetes</taxon>
        <taxon>Norzivirales</taxon>
        <taxon>Fiersviridae</taxon>
    </lineage>
</organism>
<evidence type="ECO:0000313" key="2">
    <source>
        <dbReference type="EMBL" id="QDH89637.1"/>
    </source>
</evidence>
<name>A0A514D1J0_9VIRU</name>
<dbReference type="EMBL" id="MN033399">
    <property type="protein sequence ID" value="QDH87476.1"/>
    <property type="molecule type" value="Genomic_RNA"/>
</dbReference>
<evidence type="ECO:0000313" key="1">
    <source>
        <dbReference type="EMBL" id="QDH87476.1"/>
    </source>
</evidence>
<gene>
    <name evidence="2" type="ORF">H2Bulk3671_000003</name>
    <name evidence="1" type="ORF">H3Rhizo37218_000002</name>
</gene>
<sequence length="153" mass="15650">MFAPTSPCTGAPITGFTSPTYTLGTDSAPDVNGKAFAVTALGGTQAGVVVSSASYPFTVLFTRPKTVRQLPALGLNGRLPSVPRNTYTLAVRKGVIPLAGQPAQPCVLKLEIPVPAGSDLADKANLLAALSLMAGILWEQSNEIGDSIIAGTL</sequence>
<accession>A0A514D1J0</accession>
<protein>
    <submittedName>
        <fullName evidence="1">Uncharacterized protein</fullName>
    </submittedName>
</protein>
<proteinExistence type="predicted"/>
<reference evidence="1" key="1">
    <citation type="submission" date="2019-05" db="EMBL/GenBank/DDBJ databases">
        <title>Metatranscriptomic reconstruction reveals RNA viruses with the potential to shape carbon cycling in soil.</title>
        <authorList>
            <person name="Starr E.P."/>
            <person name="Nuccio E."/>
            <person name="Pett-Ridge J."/>
            <person name="Banfield J.F."/>
            <person name="Firestone M.K."/>
        </authorList>
    </citation>
    <scope>NUCLEOTIDE SEQUENCE</scope>
    <source>
        <strain evidence="2">H2_Bulk_36_scaffold_71</strain>
        <strain evidence="1">H3_Rhizo_37_scaffold_218</strain>
    </source>
</reference>